<reference evidence="2 3" key="1">
    <citation type="submission" date="2019-03" db="EMBL/GenBank/DDBJ databases">
        <authorList>
            <person name="Yang Y."/>
        </authorList>
    </citation>
    <scope>NUCLEOTIDE SEQUENCE [LARGE SCALE GENOMIC DNA]</scope>
    <source>
        <strain evidence="2 3">ASL-1</strain>
    </source>
</reference>
<feature type="transmembrane region" description="Helical" evidence="1">
    <location>
        <begin position="30"/>
        <end position="48"/>
    </location>
</feature>
<name>A0A4Y8LJC5_9BACL</name>
<evidence type="ECO:0000313" key="2">
    <source>
        <dbReference type="EMBL" id="TFE02305.1"/>
    </source>
</evidence>
<protein>
    <submittedName>
        <fullName evidence="2">Uncharacterized protein</fullName>
    </submittedName>
</protein>
<keyword evidence="1" id="KW-0812">Transmembrane</keyword>
<dbReference type="EMBL" id="SORX01000003">
    <property type="protein sequence ID" value="TFE02305.1"/>
    <property type="molecule type" value="Genomic_DNA"/>
</dbReference>
<accession>A0A4Y8LJC5</accession>
<dbReference type="RefSeq" id="WP_134381006.1">
    <property type="nucleotide sequence ID" value="NZ_SORX01000003.1"/>
</dbReference>
<comment type="caution">
    <text evidence="2">The sequence shown here is derived from an EMBL/GenBank/DDBJ whole genome shotgun (WGS) entry which is preliminary data.</text>
</comment>
<sequence>MKIVFGFILGFFGLFLTALTVGSFGTAGNIVMSAIGYILLLLGIYILVKAIIARDARKENT</sequence>
<evidence type="ECO:0000256" key="1">
    <source>
        <dbReference type="SAM" id="Phobius"/>
    </source>
</evidence>
<keyword evidence="1" id="KW-0472">Membrane</keyword>
<evidence type="ECO:0000313" key="3">
    <source>
        <dbReference type="Proteomes" id="UP000297776"/>
    </source>
</evidence>
<dbReference type="Proteomes" id="UP000297776">
    <property type="component" value="Unassembled WGS sequence"/>
</dbReference>
<dbReference type="AlphaFoldDB" id="A0A4Y8LJC5"/>
<gene>
    <name evidence="2" type="ORF">E2626_06925</name>
</gene>
<organism evidence="2 3">
    <name type="scientific">Jeotgalibacillus salarius</name>
    <dbReference type="NCBI Taxonomy" id="546023"/>
    <lineage>
        <taxon>Bacteria</taxon>
        <taxon>Bacillati</taxon>
        <taxon>Bacillota</taxon>
        <taxon>Bacilli</taxon>
        <taxon>Bacillales</taxon>
        <taxon>Caryophanaceae</taxon>
        <taxon>Jeotgalibacillus</taxon>
    </lineage>
</organism>
<proteinExistence type="predicted"/>
<keyword evidence="3" id="KW-1185">Reference proteome</keyword>
<keyword evidence="1" id="KW-1133">Transmembrane helix</keyword>